<dbReference type="GO" id="GO:0046872">
    <property type="term" value="F:metal ion binding"/>
    <property type="evidence" value="ECO:0007669"/>
    <property type="project" value="UniProtKB-UniRule"/>
</dbReference>
<keyword evidence="1" id="KW-0808">Transferase</keyword>
<dbReference type="CDD" id="cd03522">
    <property type="entry name" value="MoeA_like"/>
    <property type="match status" value="1"/>
</dbReference>
<evidence type="ECO:0000313" key="4">
    <source>
        <dbReference type="Proteomes" id="UP000033115"/>
    </source>
</evidence>
<keyword evidence="4" id="KW-1185">Reference proteome</keyword>
<dbReference type="UniPathway" id="UPA00344"/>
<evidence type="ECO:0000259" key="2">
    <source>
        <dbReference type="SMART" id="SM00852"/>
    </source>
</evidence>
<dbReference type="Proteomes" id="UP000033115">
    <property type="component" value="Chromosome"/>
</dbReference>
<protein>
    <recommendedName>
        <fullName evidence="1">Molybdopterin molybdenumtransferase</fullName>
        <ecNumber evidence="1">2.10.1.1</ecNumber>
    </recommendedName>
</protein>
<comment type="catalytic activity">
    <reaction evidence="1">
        <text>adenylyl-molybdopterin + molybdate = Mo-molybdopterin + AMP + H(+)</text>
        <dbReference type="Rhea" id="RHEA:35047"/>
        <dbReference type="ChEBI" id="CHEBI:15378"/>
        <dbReference type="ChEBI" id="CHEBI:36264"/>
        <dbReference type="ChEBI" id="CHEBI:62727"/>
        <dbReference type="ChEBI" id="CHEBI:71302"/>
        <dbReference type="ChEBI" id="CHEBI:456215"/>
    </reaction>
</comment>
<dbReference type="PANTHER" id="PTHR10192:SF28">
    <property type="entry name" value="MOLYBDOPTERIN MOLYBDENUMTRANSFERASE"/>
    <property type="match status" value="1"/>
</dbReference>
<dbReference type="EMBL" id="CP009933">
    <property type="protein sequence ID" value="AKA72451.1"/>
    <property type="molecule type" value="Genomic_DNA"/>
</dbReference>
<dbReference type="GO" id="GO:0006777">
    <property type="term" value="P:Mo-molybdopterin cofactor biosynthetic process"/>
    <property type="evidence" value="ECO:0007669"/>
    <property type="project" value="UniProtKB-UniRule"/>
</dbReference>
<dbReference type="InterPro" id="IPR001453">
    <property type="entry name" value="MoaB/Mog_dom"/>
</dbReference>
<keyword evidence="1" id="KW-0501">Molybdenum cofactor biosynthesis</keyword>
<dbReference type="GO" id="GO:0061599">
    <property type="term" value="F:molybdopterin molybdotransferase activity"/>
    <property type="evidence" value="ECO:0007669"/>
    <property type="project" value="UniProtKB-UniRule"/>
</dbReference>
<sequence>MKKIPTKEAVGSILCHDITQIIPGKIKGRAFEKGHIITEEDIPVLLSLGKDNLYVWEKKEGYLHENEAAERLKNLSAGEGLTFSEVNEGKINFISDKDGILKIDIDLLTQLNSIDEIMLATIHNNTPVKKGDKVAGTRVIPLVIDEKKILEAEHLSEGRKIVSVKPYKKFKAAIVTTGNEVYYERIKDAFGPVVRKKLSQFDCEIIGSTIVPDNIETITAAIEDFINKGAEMVICTGGMSVDPDDSTPAAIKNTGAQIVTYGAPVLPGAMFLISYKGDIPILGLPGCVMYAKTTIFDLVLPRIFAGEKIKKEDVVILGHGGLCLECNVCTYPHCSFGKGC</sequence>
<dbReference type="EC" id="2.10.1.1" evidence="1"/>
<dbReference type="HOGENOM" id="CLU_068847_1_0_9"/>
<dbReference type="SUPFAM" id="SSF53218">
    <property type="entry name" value="Molybdenum cofactor biosynthesis proteins"/>
    <property type="match status" value="1"/>
</dbReference>
<dbReference type="AlphaFoldDB" id="A0A0E3GSP9"/>
<comment type="similarity">
    <text evidence="1">Belongs to the MoeA family.</text>
</comment>
<comment type="pathway">
    <text evidence="1">Cofactor biosynthesis; molybdopterin biosynthesis.</text>
</comment>
<accession>A0A0E3GSP9</accession>
<dbReference type="GO" id="GO:0005829">
    <property type="term" value="C:cytosol"/>
    <property type="evidence" value="ECO:0007669"/>
    <property type="project" value="TreeGrafter"/>
</dbReference>
<comment type="cofactor">
    <cofactor evidence="1">
        <name>Mg(2+)</name>
        <dbReference type="ChEBI" id="CHEBI:18420"/>
    </cofactor>
</comment>
<proteinExistence type="inferred from homology"/>
<keyword evidence="1" id="KW-0500">Molybdenum</keyword>
<dbReference type="SMART" id="SM00852">
    <property type="entry name" value="MoCF_biosynth"/>
    <property type="match status" value="1"/>
</dbReference>
<dbReference type="PANTHER" id="PTHR10192">
    <property type="entry name" value="MOLYBDOPTERIN BIOSYNTHESIS PROTEIN"/>
    <property type="match status" value="1"/>
</dbReference>
<name>A0A0E3GSP9_CLOSL</name>
<organism evidence="3 4">
    <name type="scientific">Clostridium scatologenes</name>
    <dbReference type="NCBI Taxonomy" id="1548"/>
    <lineage>
        <taxon>Bacteria</taxon>
        <taxon>Bacillati</taxon>
        <taxon>Bacillota</taxon>
        <taxon>Clostridia</taxon>
        <taxon>Eubacteriales</taxon>
        <taxon>Clostridiaceae</taxon>
        <taxon>Clostridium</taxon>
    </lineage>
</organism>
<dbReference type="InterPro" id="IPR038987">
    <property type="entry name" value="MoeA-like"/>
</dbReference>
<evidence type="ECO:0000256" key="1">
    <source>
        <dbReference type="RuleBase" id="RU365090"/>
    </source>
</evidence>
<dbReference type="Pfam" id="PF00994">
    <property type="entry name" value="MoCF_biosynth"/>
    <property type="match status" value="1"/>
</dbReference>
<evidence type="ECO:0000313" key="3">
    <source>
        <dbReference type="EMBL" id="AKA72451.1"/>
    </source>
</evidence>
<dbReference type="RefSeq" id="WP_029162706.1">
    <property type="nucleotide sequence ID" value="NZ_CP009933.1"/>
</dbReference>
<dbReference type="KEGG" id="csq:CSCA_5326"/>
<gene>
    <name evidence="3" type="ORF">CSCA_5326</name>
</gene>
<reference evidence="3 4" key="1">
    <citation type="journal article" date="2015" name="J. Biotechnol.">
        <title>Complete genome sequence of a malodorant-producing acetogen, Clostridium scatologenes ATCC 25775(T).</title>
        <authorList>
            <person name="Zhu Z."/>
            <person name="Guo T."/>
            <person name="Zheng H."/>
            <person name="Song T."/>
            <person name="Ouyang P."/>
            <person name="Xie J."/>
        </authorList>
    </citation>
    <scope>NUCLEOTIDE SEQUENCE [LARGE SCALE GENOMIC DNA]</scope>
    <source>
        <strain evidence="3 4">ATCC 25775</strain>
    </source>
</reference>
<dbReference type="STRING" id="1548.CSCA_5326"/>
<dbReference type="Gene3D" id="3.40.980.10">
    <property type="entry name" value="MoaB/Mog-like domain"/>
    <property type="match status" value="1"/>
</dbReference>
<dbReference type="InterPro" id="IPR036425">
    <property type="entry name" value="MoaB/Mog-like_dom_sf"/>
</dbReference>
<comment type="function">
    <text evidence="1">Catalyzes the insertion of molybdate into adenylated molybdopterin with the concomitant release of AMP.</text>
</comment>
<feature type="domain" description="MoaB/Mog" evidence="2">
    <location>
        <begin position="173"/>
        <end position="305"/>
    </location>
</feature>
<keyword evidence="1" id="KW-0460">Magnesium</keyword>
<keyword evidence="1" id="KW-0479">Metal-binding</keyword>